<sequence length="153" mass="17569">MLQIDTVHRSSLEVLVHIGGSKSGSNRSSLEVLVQIDGFSHLEMVDRSSLWFPIWPKMTCCKPNSYPCGFLFDWRWSWSREGEGCRRWHEGEGAEDVFLVSFLARDGSWCELGWRWRKGMTEIHIAGGGIGGNGRDSRRVVWVGSLERRWLQV</sequence>
<comment type="caution">
    <text evidence="1">The sequence shown here is derived from an EMBL/GenBank/DDBJ whole genome shotgun (WGS) entry which is preliminary data.</text>
</comment>
<dbReference type="EMBL" id="CM042050">
    <property type="protein sequence ID" value="KAI3735312.1"/>
    <property type="molecule type" value="Genomic_DNA"/>
</dbReference>
<keyword evidence="2" id="KW-1185">Reference proteome</keyword>
<evidence type="ECO:0000313" key="2">
    <source>
        <dbReference type="Proteomes" id="UP001055879"/>
    </source>
</evidence>
<reference evidence="1 2" key="2">
    <citation type="journal article" date="2022" name="Mol. Ecol. Resour.">
        <title>The genomes of chicory, endive, great burdock and yacon provide insights into Asteraceae paleo-polyploidization history and plant inulin production.</title>
        <authorList>
            <person name="Fan W."/>
            <person name="Wang S."/>
            <person name="Wang H."/>
            <person name="Wang A."/>
            <person name="Jiang F."/>
            <person name="Liu H."/>
            <person name="Zhao H."/>
            <person name="Xu D."/>
            <person name="Zhang Y."/>
        </authorList>
    </citation>
    <scope>NUCLEOTIDE SEQUENCE [LARGE SCALE GENOMIC DNA]</scope>
    <source>
        <strain evidence="2">cv. Niubang</strain>
    </source>
</reference>
<accession>A0ACB9CMJ0</accession>
<name>A0ACB9CMJ0_ARCLA</name>
<reference evidence="2" key="1">
    <citation type="journal article" date="2022" name="Mol. Ecol. Resour.">
        <title>The genomes of chicory, endive, great burdock and yacon provide insights into Asteraceae palaeo-polyploidization history and plant inulin production.</title>
        <authorList>
            <person name="Fan W."/>
            <person name="Wang S."/>
            <person name="Wang H."/>
            <person name="Wang A."/>
            <person name="Jiang F."/>
            <person name="Liu H."/>
            <person name="Zhao H."/>
            <person name="Xu D."/>
            <person name="Zhang Y."/>
        </authorList>
    </citation>
    <scope>NUCLEOTIDE SEQUENCE [LARGE SCALE GENOMIC DNA]</scope>
    <source>
        <strain evidence="2">cv. Niubang</strain>
    </source>
</reference>
<proteinExistence type="predicted"/>
<organism evidence="1 2">
    <name type="scientific">Arctium lappa</name>
    <name type="common">Greater burdock</name>
    <name type="synonym">Lappa major</name>
    <dbReference type="NCBI Taxonomy" id="4217"/>
    <lineage>
        <taxon>Eukaryota</taxon>
        <taxon>Viridiplantae</taxon>
        <taxon>Streptophyta</taxon>
        <taxon>Embryophyta</taxon>
        <taxon>Tracheophyta</taxon>
        <taxon>Spermatophyta</taxon>
        <taxon>Magnoliopsida</taxon>
        <taxon>eudicotyledons</taxon>
        <taxon>Gunneridae</taxon>
        <taxon>Pentapetalae</taxon>
        <taxon>asterids</taxon>
        <taxon>campanulids</taxon>
        <taxon>Asterales</taxon>
        <taxon>Asteraceae</taxon>
        <taxon>Carduoideae</taxon>
        <taxon>Cardueae</taxon>
        <taxon>Arctiinae</taxon>
        <taxon>Arctium</taxon>
    </lineage>
</organism>
<dbReference type="Proteomes" id="UP001055879">
    <property type="component" value="Linkage Group LG04"/>
</dbReference>
<protein>
    <submittedName>
        <fullName evidence="1">Uncharacterized protein</fullName>
    </submittedName>
</protein>
<gene>
    <name evidence="1" type="ORF">L6452_14807</name>
</gene>
<evidence type="ECO:0000313" key="1">
    <source>
        <dbReference type="EMBL" id="KAI3735312.1"/>
    </source>
</evidence>